<feature type="transmembrane region" description="Helical" evidence="23">
    <location>
        <begin position="667"/>
        <end position="689"/>
    </location>
</feature>
<dbReference type="FunFam" id="3.40.190.10:FF:000001">
    <property type="entry name" value="Glutamate receptor ionotropic, kainate 2"/>
    <property type="match status" value="1"/>
</dbReference>
<feature type="disulfide bond" evidence="22">
    <location>
        <begin position="120"/>
        <end position="372"/>
    </location>
</feature>
<evidence type="ECO:0000256" key="18">
    <source>
        <dbReference type="ARBA" id="ARBA00034104"/>
    </source>
</evidence>
<evidence type="ECO:0000256" key="2">
    <source>
        <dbReference type="ARBA" id="ARBA00022475"/>
    </source>
</evidence>
<keyword evidence="5" id="KW-0732">Signal</keyword>
<dbReference type="Proteomes" id="UP000233556">
    <property type="component" value="Unassembled WGS sequence"/>
</dbReference>
<feature type="site" description="Interaction with the cone snail toxin Con-ikot-ikot" evidence="21">
    <location>
        <position position="516"/>
    </location>
</feature>
<keyword evidence="6 23" id="KW-1133">Transmembrane helix</keyword>
<dbReference type="Gene3D" id="1.10.287.70">
    <property type="match status" value="2"/>
</dbReference>
<feature type="site" description="Interaction with the cone snail toxin Con-ikot-ikot" evidence="21">
    <location>
        <position position="815"/>
    </location>
</feature>
<keyword evidence="14 23" id="KW-0628">Postsynaptic cell membrane</keyword>
<dbReference type="GO" id="GO:0022824">
    <property type="term" value="F:transmitter-gated monoatomic ion channel activity"/>
    <property type="evidence" value="ECO:0007669"/>
    <property type="project" value="UniProtKB-ARBA"/>
</dbReference>
<keyword evidence="10" id="KW-0564">Palmitate</keyword>
<proteinExistence type="inferred from homology"/>
<keyword evidence="9 23" id="KW-0472">Membrane</keyword>
<evidence type="ECO:0000256" key="5">
    <source>
        <dbReference type="ARBA" id="ARBA00022729"/>
    </source>
</evidence>
<comment type="similarity">
    <text evidence="23">Belongs to the glutamate-gated ion channel (TC 1.A.10.1) family.</text>
</comment>
<feature type="transmembrane region" description="Helical" evidence="23">
    <location>
        <begin position="584"/>
        <end position="606"/>
    </location>
</feature>
<keyword evidence="15 23" id="KW-1071">Ligand-gated ion channel</keyword>
<keyword evidence="4 23" id="KW-0812">Transmembrane</keyword>
<evidence type="ECO:0000256" key="4">
    <source>
        <dbReference type="ARBA" id="ARBA00022692"/>
    </source>
</evidence>
<dbReference type="AlphaFoldDB" id="A0A2I0UN41"/>
<comment type="function">
    <text evidence="23">Receptor for glutamate that functions as a ligand-gated ion channel in the central nervous system and plays an important role in excitatory synaptic transmission. L-glutamate acts as an excitatory neurotransmitter at many synapses in the central nervous system.</text>
</comment>
<dbReference type="SMART" id="SM00079">
    <property type="entry name" value="PBPe"/>
    <property type="match status" value="1"/>
</dbReference>
<evidence type="ECO:0000256" key="3">
    <source>
        <dbReference type="ARBA" id="ARBA00022553"/>
    </source>
</evidence>
<organism evidence="26 27">
    <name type="scientific">Limosa lapponica baueri</name>
    <dbReference type="NCBI Taxonomy" id="1758121"/>
    <lineage>
        <taxon>Eukaryota</taxon>
        <taxon>Metazoa</taxon>
        <taxon>Chordata</taxon>
        <taxon>Craniata</taxon>
        <taxon>Vertebrata</taxon>
        <taxon>Euteleostomi</taxon>
        <taxon>Archelosauria</taxon>
        <taxon>Archosauria</taxon>
        <taxon>Dinosauria</taxon>
        <taxon>Saurischia</taxon>
        <taxon>Theropoda</taxon>
        <taxon>Coelurosauria</taxon>
        <taxon>Aves</taxon>
        <taxon>Neognathae</taxon>
        <taxon>Neoaves</taxon>
        <taxon>Charadriiformes</taxon>
        <taxon>Scolopacidae</taxon>
        <taxon>Limosa</taxon>
    </lineage>
</organism>
<protein>
    <recommendedName>
        <fullName evidence="23">Glutamate receptor</fullName>
    </recommendedName>
</protein>
<evidence type="ECO:0000256" key="23">
    <source>
        <dbReference type="RuleBase" id="RU367118"/>
    </source>
</evidence>
<evidence type="ECO:0000313" key="26">
    <source>
        <dbReference type="EMBL" id="PKU47452.1"/>
    </source>
</evidence>
<feature type="disulfide bond" evidence="22">
    <location>
        <begin position="781"/>
        <end position="883"/>
    </location>
</feature>
<comment type="catalytic activity">
    <reaction evidence="19">
        <text>Ca(2+)(in) = Ca(2+)(out)</text>
        <dbReference type="Rhea" id="RHEA:29671"/>
        <dbReference type="ChEBI" id="CHEBI:29108"/>
    </reaction>
</comment>
<evidence type="ECO:0000256" key="12">
    <source>
        <dbReference type="ARBA" id="ARBA00023170"/>
    </source>
</evidence>
<keyword evidence="12 23" id="KW-0675">Receptor</keyword>
<dbReference type="InterPro" id="IPR001508">
    <property type="entry name" value="Iono_Glu_rcpt_met"/>
</dbReference>
<dbReference type="FunFam" id="3.40.190.10:FF:000666">
    <property type="entry name" value="Glutamate receptor, ionotropic, AMPA 2a"/>
    <property type="match status" value="1"/>
</dbReference>
<dbReference type="InterPro" id="IPR001320">
    <property type="entry name" value="Iontro_rcpt_C"/>
</dbReference>
<dbReference type="CDD" id="cd13715">
    <property type="entry name" value="PBP2_iGluR_AMPA"/>
    <property type="match status" value="1"/>
</dbReference>
<dbReference type="EMBL" id="KZ505678">
    <property type="protein sequence ID" value="PKU47452.1"/>
    <property type="molecule type" value="Genomic_DNA"/>
</dbReference>
<evidence type="ECO:0000256" key="16">
    <source>
        <dbReference type="ARBA" id="ARBA00023288"/>
    </source>
</evidence>
<evidence type="ECO:0000259" key="24">
    <source>
        <dbReference type="SMART" id="SM00079"/>
    </source>
</evidence>
<dbReference type="SUPFAM" id="SSF81324">
    <property type="entry name" value="Voltage-gated potassium channels"/>
    <property type="match status" value="1"/>
</dbReference>
<feature type="site" description="Crucial to convey clamshell closure to channel opening" evidence="21">
    <location>
        <position position="696"/>
    </location>
</feature>
<evidence type="ECO:0000256" key="21">
    <source>
        <dbReference type="PIRSR" id="PIRSR601508-2"/>
    </source>
</evidence>
<keyword evidence="16" id="KW-0449">Lipoprotein</keyword>
<accession>A0A2I0UN41</accession>
<evidence type="ECO:0000256" key="13">
    <source>
        <dbReference type="ARBA" id="ARBA00023180"/>
    </source>
</evidence>
<dbReference type="GO" id="GO:0045211">
    <property type="term" value="C:postsynaptic membrane"/>
    <property type="evidence" value="ECO:0007669"/>
    <property type="project" value="UniProtKB-SubCell"/>
</dbReference>
<feature type="transmembrane region" description="Helical" evidence="23">
    <location>
        <begin position="904"/>
        <end position="926"/>
    </location>
</feature>
<dbReference type="Pfam" id="PF00060">
    <property type="entry name" value="Lig_chan"/>
    <property type="match status" value="1"/>
</dbReference>
<keyword evidence="8 23" id="KW-0406">Ion transport</keyword>
<keyword evidence="17 23" id="KW-0407">Ion channel</keyword>
<feature type="domain" description="Ionotropic glutamate receptor L-glutamate and glycine-binding" evidence="25">
    <location>
        <begin position="467"/>
        <end position="532"/>
    </location>
</feature>
<keyword evidence="27" id="KW-1185">Reference proteome</keyword>
<evidence type="ECO:0000256" key="17">
    <source>
        <dbReference type="ARBA" id="ARBA00023303"/>
    </source>
</evidence>
<keyword evidence="13" id="KW-0325">Glycoprotein</keyword>
<evidence type="ECO:0000256" key="20">
    <source>
        <dbReference type="PIRSR" id="PIRSR601508-1"/>
    </source>
</evidence>
<feature type="binding site" evidence="20">
    <location>
        <position position="717"/>
    </location>
    <ligand>
        <name>L-glutamate</name>
        <dbReference type="ChEBI" id="CHEBI:29985"/>
    </ligand>
</feature>
<dbReference type="FunFam" id="3.40.50.2300:FF:000004">
    <property type="entry name" value="Glutamate receptor, ionotropic, AMPA 2"/>
    <property type="match status" value="1"/>
</dbReference>
<evidence type="ECO:0000256" key="7">
    <source>
        <dbReference type="ARBA" id="ARBA00023018"/>
    </source>
</evidence>
<dbReference type="InterPro" id="IPR019594">
    <property type="entry name" value="Glu/Gly-bd"/>
</dbReference>
<evidence type="ECO:0000256" key="9">
    <source>
        <dbReference type="ARBA" id="ARBA00023136"/>
    </source>
</evidence>
<evidence type="ECO:0000256" key="1">
    <source>
        <dbReference type="ARBA" id="ARBA00022448"/>
    </source>
</evidence>
<feature type="binding site" evidence="20">
    <location>
        <position position="718"/>
    </location>
    <ligand>
        <name>L-glutamate</name>
        <dbReference type="ChEBI" id="CHEBI:29985"/>
    </ligand>
</feature>
<dbReference type="InterPro" id="IPR028082">
    <property type="entry name" value="Peripla_BP_I"/>
</dbReference>
<feature type="domain" description="Ionotropic glutamate receptor C-terminal" evidence="24">
    <location>
        <begin position="457"/>
        <end position="832"/>
    </location>
</feature>
<dbReference type="PRINTS" id="PR00177">
    <property type="entry name" value="NMDARECEPTOR"/>
</dbReference>
<evidence type="ECO:0000259" key="25">
    <source>
        <dbReference type="SMART" id="SM00918"/>
    </source>
</evidence>
<evidence type="ECO:0000256" key="8">
    <source>
        <dbReference type="ARBA" id="ARBA00023065"/>
    </source>
</evidence>
<dbReference type="GO" id="GO:0007166">
    <property type="term" value="P:cell surface receptor signaling pathway"/>
    <property type="evidence" value="ECO:0007669"/>
    <property type="project" value="UniProtKB-ARBA"/>
</dbReference>
<reference evidence="27" key="1">
    <citation type="submission" date="2017-11" db="EMBL/GenBank/DDBJ databases">
        <authorList>
            <person name="Lima N.C."/>
            <person name="Parody-Merino A.M."/>
            <person name="Battley P.F."/>
            <person name="Fidler A.E."/>
            <person name="Prosdocimi F."/>
        </authorList>
    </citation>
    <scope>NUCLEOTIDE SEQUENCE [LARGE SCALE GENOMIC DNA]</scope>
</reference>
<keyword evidence="1 23" id="KW-0813">Transport</keyword>
<dbReference type="InterPro" id="IPR015683">
    <property type="entry name" value="Ionotropic_Glu_rcpt"/>
</dbReference>
<keyword evidence="7 23" id="KW-0770">Synapse</keyword>
<dbReference type="Pfam" id="PF01094">
    <property type="entry name" value="ANF_receptor"/>
    <property type="match status" value="1"/>
</dbReference>
<evidence type="ECO:0000256" key="11">
    <source>
        <dbReference type="ARBA" id="ARBA00023157"/>
    </source>
</evidence>
<dbReference type="FunFam" id="1.10.287.70:FF:000067">
    <property type="entry name" value="glutamate receptor 2 isoform X1"/>
    <property type="match status" value="1"/>
</dbReference>
<evidence type="ECO:0000256" key="10">
    <source>
        <dbReference type="ARBA" id="ARBA00023139"/>
    </source>
</evidence>
<sequence>MDLELLLTIIVWDSEDVRSTHGVVIAEEKTLSFWEIAFVVQKKGPIHKCGKHDTLMTESAFRTLIYKLFDSGGLFPRGADQEYSAFRVGMVQFSTSEFRLTPHIDNLEVANSFAVTNAFCSQFSRGVFAIFGFYDKKSVNTITSFCGTLHVSFITPSFPTDGTHPFVIQMRPDLKGALLSLIEYYQWTKFAYLYDSDRGLSTLQAVLDSAAEKKWQVTAINVGNINNDRKDETYRSLFQDLEVKKERRVILDCERDKVNDIVDQVITIGKHVKGYHYIIANLGFTDGDLSKIQFGGANVSGFQIVDYDDPLVSKFIQRWSTLEEKEYPGAHTSTIKYTSALTYDAVQVMTEAFRNLRKQRIEISRRGNAGDCLANPAVPWGHGVEIERALKQVQVEGLTGNIKFDQNGKRINFTINIMELKSTGPRKIGYWSEVDKMVVNPLDGPLGNESSGLENKTIIVTTILESPYVMMKKNHEMLEGNDRYEGYCVDLATEIAKHCGFKYKLTIVGDGKYGARDADTKIWNGMVGELVYGKADIAIAPLTITLVREEVIDFSKPFMSLGISIMIKKPQKSKPGVFSFLDPLAYEIWMCIVFAYIGVSVVLFLVSRFSPYEWHTEEFEDGRETQTNESTNEFGIFNSLWFSLGAFMQQGCDISPRSLSGRIVGGVWWFFTLIIISSYTANLAAFLTVERMVSPIESAEDLSKQTEIAYGTLDSGSTKEFFRRSKIAVFDKMWTYMKSAEPSVFVRTTAEGVARVRKSKGKYAYLLESTMNEYIEQRKPCDTMKVGGNLDSKGYGIATPKGSSLRNAVNLAVLKLNEQGLLDKLKNKWWYDKGECGSGGGDSKVSPREKSDGTPVNLAVLKLSEQGVLDKLKNKWWYDKGECGAKDSGSKEKTSALSLSNVAGVFYILVGGLGLAMLVALIEFCYKSRAEAKRMKVAKNAQNINPTSSQNSQNFATYKEGYNVYGIESVKI</sequence>
<evidence type="ECO:0000256" key="6">
    <source>
        <dbReference type="ARBA" id="ARBA00022989"/>
    </source>
</evidence>
<dbReference type="Gene3D" id="3.40.50.2300">
    <property type="match status" value="2"/>
</dbReference>
<feature type="site" description="Interaction with the cone snail toxin Con-ikot-ikot" evidence="21">
    <location>
        <position position="723"/>
    </location>
</feature>
<comment type="subcellular location">
    <subcellularLocation>
        <location evidence="18 23">Postsynaptic cell membrane</location>
        <topology evidence="18 23">Multi-pass membrane protein</topology>
    </subcellularLocation>
</comment>
<dbReference type="Gene3D" id="3.40.190.10">
    <property type="entry name" value="Periplasmic binding protein-like II"/>
    <property type="match status" value="3"/>
</dbReference>
<keyword evidence="3" id="KW-0597">Phosphoprotein</keyword>
<name>A0A2I0UN41_LIMLA</name>
<dbReference type="OrthoDB" id="5984008at2759"/>
<dbReference type="PANTHER" id="PTHR18966">
    <property type="entry name" value="IONOTROPIC GLUTAMATE RECEPTOR"/>
    <property type="match status" value="1"/>
</dbReference>
<keyword evidence="2 23" id="KW-1003">Cell membrane</keyword>
<evidence type="ECO:0000256" key="22">
    <source>
        <dbReference type="PIRSR" id="PIRSR601508-3"/>
    </source>
</evidence>
<dbReference type="Pfam" id="PF10613">
    <property type="entry name" value="Lig_chan-Glu_bd"/>
    <property type="match status" value="1"/>
</dbReference>
<dbReference type="SMART" id="SM00918">
    <property type="entry name" value="Lig_chan-Glu_bd"/>
    <property type="match status" value="1"/>
</dbReference>
<dbReference type="SUPFAM" id="SSF53850">
    <property type="entry name" value="Periplasmic binding protein-like II"/>
    <property type="match status" value="1"/>
</dbReference>
<dbReference type="FunFam" id="1.10.287.70:FF:000099">
    <property type="entry name" value="glutamate receptor 2 isoform X1"/>
    <property type="match status" value="1"/>
</dbReference>
<feature type="binding site" evidence="20">
    <location>
        <position position="543"/>
    </location>
    <ligand>
        <name>L-glutamate</name>
        <dbReference type="ChEBI" id="CHEBI:29985"/>
    </ligand>
</feature>
<feature type="binding site" evidence="20">
    <location>
        <position position="548"/>
    </location>
    <ligand>
        <name>L-glutamate</name>
        <dbReference type="ChEBI" id="CHEBI:29985"/>
    </ligand>
</feature>
<evidence type="ECO:0000256" key="15">
    <source>
        <dbReference type="ARBA" id="ARBA00023286"/>
    </source>
</evidence>
<feature type="binding site" evidence="20">
    <location>
        <position position="541"/>
    </location>
    <ligand>
        <name>L-glutamate</name>
        <dbReference type="ChEBI" id="CHEBI:29985"/>
    </ligand>
</feature>
<evidence type="ECO:0000256" key="14">
    <source>
        <dbReference type="ARBA" id="ARBA00023257"/>
    </source>
</evidence>
<dbReference type="InterPro" id="IPR001828">
    <property type="entry name" value="ANF_lig-bd_rcpt"/>
</dbReference>
<reference evidence="27" key="2">
    <citation type="submission" date="2017-12" db="EMBL/GenBank/DDBJ databases">
        <title>Genome sequence of the Bar-tailed Godwit (Limosa lapponica baueri).</title>
        <authorList>
            <person name="Lima N.C.B."/>
            <person name="Parody-Merino A.M."/>
            <person name="Battley P.F."/>
            <person name="Fidler A.E."/>
            <person name="Prosdocimi F."/>
        </authorList>
    </citation>
    <scope>NUCLEOTIDE SEQUENCE [LARGE SCALE GENOMIC DNA]</scope>
</reference>
<gene>
    <name evidence="26" type="ORF">llap_2275</name>
</gene>
<dbReference type="SUPFAM" id="SSF53822">
    <property type="entry name" value="Periplasmic binding protein-like I"/>
    <property type="match status" value="1"/>
</dbReference>
<evidence type="ECO:0000256" key="19">
    <source>
        <dbReference type="ARBA" id="ARBA00036634"/>
    </source>
</evidence>
<keyword evidence="11 22" id="KW-1015">Disulfide bond</keyword>
<feature type="binding site" evidence="20">
    <location>
        <position position="768"/>
    </location>
    <ligand>
        <name>L-glutamate</name>
        <dbReference type="ChEBI" id="CHEBI:29985"/>
    </ligand>
</feature>
<evidence type="ECO:0000313" key="27">
    <source>
        <dbReference type="Proteomes" id="UP000233556"/>
    </source>
</evidence>